<reference evidence="1 2" key="1">
    <citation type="journal article" date="2016" name="Mol. Biol. Evol.">
        <title>Comparative Genomics of Early-Diverging Mushroom-Forming Fungi Provides Insights into the Origins of Lignocellulose Decay Capabilities.</title>
        <authorList>
            <person name="Nagy L.G."/>
            <person name="Riley R."/>
            <person name="Tritt A."/>
            <person name="Adam C."/>
            <person name="Daum C."/>
            <person name="Floudas D."/>
            <person name="Sun H."/>
            <person name="Yadav J.S."/>
            <person name="Pangilinan J."/>
            <person name="Larsson K.H."/>
            <person name="Matsuura K."/>
            <person name="Barry K."/>
            <person name="Labutti K."/>
            <person name="Kuo R."/>
            <person name="Ohm R.A."/>
            <person name="Bhattacharya S.S."/>
            <person name="Shirouzu T."/>
            <person name="Yoshinaga Y."/>
            <person name="Martin F.M."/>
            <person name="Grigoriev I.V."/>
            <person name="Hibbett D.S."/>
        </authorList>
    </citation>
    <scope>NUCLEOTIDE SEQUENCE [LARGE SCALE GENOMIC DNA]</scope>
    <source>
        <strain evidence="1 2">HHB12029</strain>
    </source>
</reference>
<proteinExistence type="predicted"/>
<dbReference type="OrthoDB" id="4062651at2759"/>
<evidence type="ECO:0008006" key="3">
    <source>
        <dbReference type="Google" id="ProtNLM"/>
    </source>
</evidence>
<protein>
    <recommendedName>
        <fullName evidence="3">Protein kinase domain-containing protein</fullName>
    </recommendedName>
</protein>
<dbReference type="AlphaFoldDB" id="A0A165ENG7"/>
<dbReference type="Gene3D" id="1.10.510.10">
    <property type="entry name" value="Transferase(Phosphotransferase) domain 1"/>
    <property type="match status" value="1"/>
</dbReference>
<dbReference type="InterPro" id="IPR011009">
    <property type="entry name" value="Kinase-like_dom_sf"/>
</dbReference>
<keyword evidence="2" id="KW-1185">Reference proteome</keyword>
<name>A0A165ENG7_EXIGL</name>
<dbReference type="InParanoid" id="A0A165ENG7"/>
<dbReference type="SUPFAM" id="SSF56112">
    <property type="entry name" value="Protein kinase-like (PK-like)"/>
    <property type="match status" value="1"/>
</dbReference>
<dbReference type="EMBL" id="KV426128">
    <property type="protein sequence ID" value="KZV87345.1"/>
    <property type="molecule type" value="Genomic_DNA"/>
</dbReference>
<gene>
    <name evidence="1" type="ORF">EXIGLDRAFT_723782</name>
</gene>
<accession>A0A165ENG7</accession>
<dbReference type="Proteomes" id="UP000077266">
    <property type="component" value="Unassembled WGS sequence"/>
</dbReference>
<evidence type="ECO:0000313" key="1">
    <source>
        <dbReference type="EMBL" id="KZV87345.1"/>
    </source>
</evidence>
<organism evidence="1 2">
    <name type="scientific">Exidia glandulosa HHB12029</name>
    <dbReference type="NCBI Taxonomy" id="1314781"/>
    <lineage>
        <taxon>Eukaryota</taxon>
        <taxon>Fungi</taxon>
        <taxon>Dikarya</taxon>
        <taxon>Basidiomycota</taxon>
        <taxon>Agaricomycotina</taxon>
        <taxon>Agaricomycetes</taxon>
        <taxon>Auriculariales</taxon>
        <taxon>Exidiaceae</taxon>
        <taxon>Exidia</taxon>
    </lineage>
</organism>
<evidence type="ECO:0000313" key="2">
    <source>
        <dbReference type="Proteomes" id="UP000077266"/>
    </source>
</evidence>
<sequence>MSDQLHFIVLQENLAYQKRTLSQRLGPTDTVDSLFRQTRSPPPAMYTFYKLPKTLVLDAEDVESLATVNWPERLRYAEELPPIALADGLGAEYLCLANKIFLVVVSILPTGHDDPMLGVETRYSQRPAIEATRKRKQPPSATAQQKELVKIQRVSVADAILGGRPGSLSGPPLGVYDPIFPKFRRDCHAPGDIPSHDIQLTAQFLLASQEFYEDAHERQLALSSILENLLVDGHFMPSRLHGLNFVSDLHDTLRCSLFEPDDPGYELMCAFLGKSSNGDGGCDPLEQLSHQYRILCASPILDSLRRRTAMPIFLVSITGAQLLIAGGIFVDRVVVSQLTETISLVPSPPLDDIDPERSSEASSFDAHTRRVAHVLRTFRQYVRKLKAQYAQVTNETVPRVLDSPPWPHLTTVAHTDPVTHITTTLSWTYLNRLGSDVFHSCVFEANLSIDGAASAEMKCIVKFTSRYADIVHRLLEKSGAAPKLRYCQWIDDVGQKVVIYDYVDHQSGCSYPKKAVDELEKAVKLLHANGLVHGDLRPPNVLLDVDGTLKVIDCDWGGRVDLAKYPADINMDPDCGWHDGVHAGGSIMPEHDLYLINSLPTRIAASSSSARQRSY</sequence>